<protein>
    <submittedName>
        <fullName evidence="2">Uncharacterized protein</fullName>
    </submittedName>
</protein>
<dbReference type="EMBL" id="JBJUIK010000004">
    <property type="protein sequence ID" value="KAL3530767.1"/>
    <property type="molecule type" value="Genomic_DNA"/>
</dbReference>
<evidence type="ECO:0000256" key="1">
    <source>
        <dbReference type="SAM" id="MobiDB-lite"/>
    </source>
</evidence>
<feature type="compositionally biased region" description="Basic and acidic residues" evidence="1">
    <location>
        <begin position="126"/>
        <end position="150"/>
    </location>
</feature>
<proteinExistence type="predicted"/>
<evidence type="ECO:0000313" key="3">
    <source>
        <dbReference type="Proteomes" id="UP001630127"/>
    </source>
</evidence>
<comment type="caution">
    <text evidence="2">The sequence shown here is derived from an EMBL/GenBank/DDBJ whole genome shotgun (WGS) entry which is preliminary data.</text>
</comment>
<reference evidence="2 3" key="1">
    <citation type="submission" date="2024-11" db="EMBL/GenBank/DDBJ databases">
        <title>A near-complete genome assembly of Cinchona calisaya.</title>
        <authorList>
            <person name="Lian D.C."/>
            <person name="Zhao X.W."/>
            <person name="Wei L."/>
        </authorList>
    </citation>
    <scope>NUCLEOTIDE SEQUENCE [LARGE SCALE GENOMIC DNA]</scope>
    <source>
        <tissue evidence="2">Nenye</tissue>
    </source>
</reference>
<feature type="region of interest" description="Disordered" evidence="1">
    <location>
        <begin position="189"/>
        <end position="218"/>
    </location>
</feature>
<keyword evidence="3" id="KW-1185">Reference proteome</keyword>
<feature type="compositionally biased region" description="Polar residues" evidence="1">
    <location>
        <begin position="191"/>
        <end position="211"/>
    </location>
</feature>
<sequence length="218" mass="24226">MVGFNKYNCHSISASLEKNLVFQCGIGNNRCSTDVAGAGVGPSNGSNYRVNVDAAPAEGDTNPLLGDYFDGVLKYLNQILMEEDLEQRPCMYQDLLALQAAEKSFHDALLGVDFNLVADKEEKKMDNFRGGSGEKRNLDREEYEHTEGRSNKQFASYAEEPIPESGGAEEMYDNVLLCPRRNPGFYDESSICYSESDPAQESKGWNGQQIGLKQKPKR</sequence>
<dbReference type="Proteomes" id="UP001630127">
    <property type="component" value="Unassembled WGS sequence"/>
</dbReference>
<accession>A0ABD3AHZ9</accession>
<gene>
    <name evidence="2" type="ORF">ACH5RR_010089</name>
</gene>
<name>A0ABD3AHZ9_9GENT</name>
<organism evidence="2 3">
    <name type="scientific">Cinchona calisaya</name>
    <dbReference type="NCBI Taxonomy" id="153742"/>
    <lineage>
        <taxon>Eukaryota</taxon>
        <taxon>Viridiplantae</taxon>
        <taxon>Streptophyta</taxon>
        <taxon>Embryophyta</taxon>
        <taxon>Tracheophyta</taxon>
        <taxon>Spermatophyta</taxon>
        <taxon>Magnoliopsida</taxon>
        <taxon>eudicotyledons</taxon>
        <taxon>Gunneridae</taxon>
        <taxon>Pentapetalae</taxon>
        <taxon>asterids</taxon>
        <taxon>lamiids</taxon>
        <taxon>Gentianales</taxon>
        <taxon>Rubiaceae</taxon>
        <taxon>Cinchonoideae</taxon>
        <taxon>Cinchoneae</taxon>
        <taxon>Cinchona</taxon>
    </lineage>
</organism>
<evidence type="ECO:0000313" key="2">
    <source>
        <dbReference type="EMBL" id="KAL3530767.1"/>
    </source>
</evidence>
<dbReference type="AlphaFoldDB" id="A0ABD3AHZ9"/>
<feature type="region of interest" description="Disordered" evidence="1">
    <location>
        <begin position="126"/>
        <end position="154"/>
    </location>
</feature>